<sequence>MIRQTGKRPNVVGEQYLKIMKIIFNAFWLSLFIILLACNESKIDNSQSQKEDSTVMEIYYENGDVDDSGYKFPDFEEEQKKYSYLFRDLGQKYLDAASFEYLYNNVDNGPYNKSTEESMRYSGDFKIYILLRGIKKDSIVLNIDNNFYSLSKKQGFQNDSLAYLIRNTIGHYNILTSDELTDFKEFHKFRKYIKYVYQSPDEDKSKPPTWFSKIILRPEASY</sequence>
<dbReference type="EMBL" id="ACHA02000002">
    <property type="protein sequence ID" value="EFK59947.1"/>
    <property type="molecule type" value="Genomic_DNA"/>
</dbReference>
<accession>D7VIP5</accession>
<gene>
    <name evidence="2" type="ORF">HMPREF0766_10864</name>
</gene>
<keyword evidence="3" id="KW-1185">Reference proteome</keyword>
<feature type="transmembrane region" description="Helical" evidence="1">
    <location>
        <begin position="20"/>
        <end position="37"/>
    </location>
</feature>
<protein>
    <submittedName>
        <fullName evidence="2">Uncharacterized protein</fullName>
    </submittedName>
</protein>
<comment type="caution">
    <text evidence="2">The sequence shown here is derived from an EMBL/GenBank/DDBJ whole genome shotgun (WGS) entry which is preliminary data.</text>
</comment>
<name>D7VIP5_SPHSI</name>
<evidence type="ECO:0000313" key="3">
    <source>
        <dbReference type="Proteomes" id="UP000006258"/>
    </source>
</evidence>
<keyword evidence="1" id="KW-0812">Transmembrane</keyword>
<evidence type="ECO:0000313" key="2">
    <source>
        <dbReference type="EMBL" id="EFK59947.1"/>
    </source>
</evidence>
<dbReference type="AlphaFoldDB" id="D7VIP5"/>
<proteinExistence type="predicted"/>
<reference evidence="2" key="1">
    <citation type="submission" date="2010-07" db="EMBL/GenBank/DDBJ databases">
        <authorList>
            <person name="Muzny D."/>
            <person name="Qin X."/>
            <person name="Buhay C."/>
            <person name="Dugan-Rocha S."/>
            <person name="Ding Y."/>
            <person name="Chen G."/>
            <person name="Hawes A."/>
            <person name="Holder M."/>
            <person name="Jhangiani S."/>
            <person name="Johnson A."/>
            <person name="Khan Z."/>
            <person name="Li Z."/>
            <person name="Liu W."/>
            <person name="Liu X."/>
            <person name="Perez L."/>
            <person name="Shen H."/>
            <person name="Wang Q."/>
            <person name="Watt J."/>
            <person name="Xi L."/>
            <person name="Xin Y."/>
            <person name="Zhou J."/>
            <person name="Deng J."/>
            <person name="Jiang H."/>
            <person name="Liu Y."/>
            <person name="Qu J."/>
            <person name="Song X.-Z."/>
            <person name="Zhang L."/>
            <person name="Villasana D."/>
            <person name="Johnson A."/>
            <person name="Liu J."/>
            <person name="Liyanage D."/>
            <person name="Lorensuhewa L."/>
            <person name="Robinson T."/>
            <person name="Song A."/>
            <person name="Song B.-B."/>
            <person name="Dinh H."/>
            <person name="Thornton R."/>
            <person name="Coyle M."/>
            <person name="Francisco L."/>
            <person name="Jackson L."/>
            <person name="Javaid M."/>
            <person name="Korchina V."/>
            <person name="Kovar C."/>
            <person name="Mata R."/>
            <person name="Mathew T."/>
            <person name="Ngo R."/>
            <person name="Nguyen L."/>
            <person name="Nguyen N."/>
            <person name="Okwuonu G."/>
            <person name="Ongeri F."/>
            <person name="Pham C."/>
            <person name="Simmons D."/>
            <person name="Wilczek-Boney K."/>
            <person name="Hale W."/>
            <person name="Jakkamsetti A."/>
            <person name="Pham P."/>
            <person name="Ruth R."/>
            <person name="San Lucas F."/>
            <person name="Warren J."/>
            <person name="Zhang J."/>
            <person name="Zhao Z."/>
            <person name="Zhou C."/>
            <person name="Zhu D."/>
            <person name="Lee S."/>
            <person name="Bess C."/>
            <person name="Blankenburg K."/>
            <person name="Forbes L."/>
            <person name="Fu Q."/>
            <person name="Gubbala S."/>
            <person name="Hirani K."/>
            <person name="Jayaseelan J.C."/>
            <person name="Lara F."/>
            <person name="Munidasa M."/>
            <person name="Palculict T."/>
            <person name="Patil S."/>
            <person name="Pu L.-L."/>
            <person name="Saada N."/>
            <person name="Tang L."/>
            <person name="Weissenberger G."/>
            <person name="Zhu Y."/>
            <person name="Hemphill L."/>
            <person name="Shang Y."/>
            <person name="Youmans B."/>
            <person name="Ayvaz T."/>
            <person name="Ross M."/>
            <person name="Santibanez J."/>
            <person name="Aqrawi P."/>
            <person name="Gross S."/>
            <person name="Joshi V."/>
            <person name="Fowler G."/>
            <person name="Nazareth L."/>
            <person name="Reid J."/>
            <person name="Worley K."/>
            <person name="Petrosino J."/>
            <person name="Highlander S."/>
            <person name="Gibbs R."/>
        </authorList>
    </citation>
    <scope>NUCLEOTIDE SEQUENCE [LARGE SCALE GENOMIC DNA]</scope>
    <source>
        <strain evidence="2">ATCC 33861</strain>
    </source>
</reference>
<evidence type="ECO:0000256" key="1">
    <source>
        <dbReference type="SAM" id="Phobius"/>
    </source>
</evidence>
<dbReference type="Proteomes" id="UP000006258">
    <property type="component" value="Unassembled WGS sequence"/>
</dbReference>
<dbReference type="HOGENOM" id="CLU_1433649_0_0_10"/>
<keyword evidence="1" id="KW-1133">Transmembrane helix</keyword>
<keyword evidence="1" id="KW-0472">Membrane</keyword>
<organism evidence="2 3">
    <name type="scientific">Sphingobacterium spiritivorum ATCC 33861</name>
    <dbReference type="NCBI Taxonomy" id="525373"/>
    <lineage>
        <taxon>Bacteria</taxon>
        <taxon>Pseudomonadati</taxon>
        <taxon>Bacteroidota</taxon>
        <taxon>Sphingobacteriia</taxon>
        <taxon>Sphingobacteriales</taxon>
        <taxon>Sphingobacteriaceae</taxon>
        <taxon>Sphingobacterium</taxon>
    </lineage>
</organism>